<keyword evidence="11" id="KW-1185">Reference proteome</keyword>
<dbReference type="OrthoDB" id="6612291at2759"/>
<evidence type="ECO:0000256" key="1">
    <source>
        <dbReference type="ARBA" id="ARBA00004651"/>
    </source>
</evidence>
<dbReference type="PROSITE" id="PS50850">
    <property type="entry name" value="MFS"/>
    <property type="match status" value="1"/>
</dbReference>
<evidence type="ECO:0000259" key="9">
    <source>
        <dbReference type="PROSITE" id="PS50850"/>
    </source>
</evidence>
<dbReference type="InterPro" id="IPR005828">
    <property type="entry name" value="MFS_sugar_transport-like"/>
</dbReference>
<gene>
    <name evidence="10" type="ORF">AFUS01_LOCUS37383</name>
</gene>
<dbReference type="PANTHER" id="PTHR48021:SF1">
    <property type="entry name" value="GH07001P-RELATED"/>
    <property type="match status" value="1"/>
</dbReference>
<evidence type="ECO:0000313" key="10">
    <source>
        <dbReference type="EMBL" id="CAG7827393.1"/>
    </source>
</evidence>
<dbReference type="Proteomes" id="UP000708208">
    <property type="component" value="Unassembled WGS sequence"/>
</dbReference>
<feature type="transmembrane region" description="Helical" evidence="8">
    <location>
        <begin position="134"/>
        <end position="154"/>
    </location>
</feature>
<keyword evidence="2" id="KW-0813">Transport</keyword>
<dbReference type="InterPro" id="IPR020846">
    <property type="entry name" value="MFS_dom"/>
</dbReference>
<dbReference type="Pfam" id="PF00083">
    <property type="entry name" value="Sugar_tr"/>
    <property type="match status" value="1"/>
</dbReference>
<dbReference type="PANTHER" id="PTHR48021">
    <property type="match status" value="1"/>
</dbReference>
<feature type="transmembrane region" description="Helical" evidence="8">
    <location>
        <begin position="311"/>
        <end position="332"/>
    </location>
</feature>
<reference evidence="10" key="1">
    <citation type="submission" date="2021-06" db="EMBL/GenBank/DDBJ databases">
        <authorList>
            <person name="Hodson N. C."/>
            <person name="Mongue J. A."/>
            <person name="Jaron S. K."/>
        </authorList>
    </citation>
    <scope>NUCLEOTIDE SEQUENCE</scope>
</reference>
<feature type="transmembrane region" description="Helical" evidence="8">
    <location>
        <begin position="274"/>
        <end position="299"/>
    </location>
</feature>
<evidence type="ECO:0000256" key="8">
    <source>
        <dbReference type="SAM" id="Phobius"/>
    </source>
</evidence>
<feature type="transmembrane region" description="Helical" evidence="8">
    <location>
        <begin position="73"/>
        <end position="93"/>
    </location>
</feature>
<evidence type="ECO:0000256" key="7">
    <source>
        <dbReference type="ARBA" id="ARBA00023136"/>
    </source>
</evidence>
<evidence type="ECO:0000256" key="5">
    <source>
        <dbReference type="ARBA" id="ARBA00022692"/>
    </source>
</evidence>
<dbReference type="GO" id="GO:0005886">
    <property type="term" value="C:plasma membrane"/>
    <property type="evidence" value="ECO:0007669"/>
    <property type="project" value="UniProtKB-SubCell"/>
</dbReference>
<protein>
    <recommendedName>
        <fullName evidence="9">Major facilitator superfamily (MFS) profile domain-containing protein</fullName>
    </recommendedName>
</protein>
<dbReference type="InterPro" id="IPR050549">
    <property type="entry name" value="MFS_Trehalose_Transporter"/>
</dbReference>
<dbReference type="InterPro" id="IPR005829">
    <property type="entry name" value="Sugar_transporter_CS"/>
</dbReference>
<keyword evidence="4" id="KW-0762">Sugar transport</keyword>
<comment type="subcellular location">
    <subcellularLocation>
        <location evidence="1">Cell membrane</location>
        <topology evidence="1">Multi-pass membrane protein</topology>
    </subcellularLocation>
</comment>
<evidence type="ECO:0000256" key="2">
    <source>
        <dbReference type="ARBA" id="ARBA00022448"/>
    </source>
</evidence>
<feature type="transmembrane region" description="Helical" evidence="8">
    <location>
        <begin position="191"/>
        <end position="208"/>
    </location>
</feature>
<feature type="transmembrane region" description="Helical" evidence="8">
    <location>
        <begin position="411"/>
        <end position="432"/>
    </location>
</feature>
<keyword evidence="7 8" id="KW-0472">Membrane</keyword>
<proteinExistence type="predicted"/>
<dbReference type="FunFam" id="1.20.1250.20:FF:000218">
    <property type="entry name" value="facilitated trehalose transporter Tret1"/>
    <property type="match status" value="1"/>
</dbReference>
<feature type="transmembrane region" description="Helical" evidence="8">
    <location>
        <begin position="166"/>
        <end position="185"/>
    </location>
</feature>
<dbReference type="EMBL" id="CAJVCH010543323">
    <property type="protein sequence ID" value="CAG7827393.1"/>
    <property type="molecule type" value="Genomic_DNA"/>
</dbReference>
<keyword evidence="5 8" id="KW-0812">Transmembrane</keyword>
<evidence type="ECO:0000256" key="6">
    <source>
        <dbReference type="ARBA" id="ARBA00022989"/>
    </source>
</evidence>
<dbReference type="GO" id="GO:0022857">
    <property type="term" value="F:transmembrane transporter activity"/>
    <property type="evidence" value="ECO:0007669"/>
    <property type="project" value="InterPro"/>
</dbReference>
<dbReference type="PROSITE" id="PS00217">
    <property type="entry name" value="SUGAR_TRANSPORT_2"/>
    <property type="match status" value="1"/>
</dbReference>
<keyword evidence="6 8" id="KW-1133">Transmembrane helix</keyword>
<sequence>MTQHVIITPSVIEGSGEIDFRPYTKFRPKVWPQLIAAFAANMGAVACGTVISWSAPGFPSLEEDNNFGHFSKYAVSWISSSAALGACVTFIPFRVFMARFGWKRAMLFLTLPFLIGWTLMYFSQNLEMMIVGRFLTGIGGGGYAFAAPIYIAEISESKYRGVFKSVFDILTGFGMLYILICGTYLNWKNQILVCAFWPAVTLVLLFLVPESPRYLLSKGFQKEGIKSLCWFRGTEDSDKISDELFELMETIKENRAELLGLRIQEFKNPTIYRAAFFGILLSIFQVLTGHTAVLYYTIYILKSAGTDVDEYSSSSIVVAVGVIPGVLESLAVDECGRRLLLLISEALVVLALASLGALFYMQKNYPHFGAQHLGWQPLMALVVFMIGYSIGIGPVTYIVVPEILPQHMRGLVSSIVSSLHRGLLFASALLFYELLNTVCNDEGYWCYGYDSFVGFFFILFLAPETKRTTPQEAKRFLDILGM</sequence>
<evidence type="ECO:0000256" key="3">
    <source>
        <dbReference type="ARBA" id="ARBA00022475"/>
    </source>
</evidence>
<feature type="transmembrane region" description="Helical" evidence="8">
    <location>
        <begin position="30"/>
        <end position="53"/>
    </location>
</feature>
<dbReference type="AlphaFoldDB" id="A0A8J2L789"/>
<name>A0A8J2L789_9HEXA</name>
<evidence type="ECO:0000256" key="4">
    <source>
        <dbReference type="ARBA" id="ARBA00022597"/>
    </source>
</evidence>
<comment type="caution">
    <text evidence="10">The sequence shown here is derived from an EMBL/GenBank/DDBJ whole genome shotgun (WGS) entry which is preliminary data.</text>
</comment>
<feature type="domain" description="Major facilitator superfamily (MFS) profile" evidence="9">
    <location>
        <begin position="32"/>
        <end position="466"/>
    </location>
</feature>
<organism evidence="10 11">
    <name type="scientific">Allacma fusca</name>
    <dbReference type="NCBI Taxonomy" id="39272"/>
    <lineage>
        <taxon>Eukaryota</taxon>
        <taxon>Metazoa</taxon>
        <taxon>Ecdysozoa</taxon>
        <taxon>Arthropoda</taxon>
        <taxon>Hexapoda</taxon>
        <taxon>Collembola</taxon>
        <taxon>Symphypleona</taxon>
        <taxon>Sminthuridae</taxon>
        <taxon>Allacma</taxon>
    </lineage>
</organism>
<feature type="transmembrane region" description="Helical" evidence="8">
    <location>
        <begin position="105"/>
        <end position="122"/>
    </location>
</feature>
<accession>A0A8J2L789</accession>
<keyword evidence="3" id="KW-1003">Cell membrane</keyword>
<feature type="transmembrane region" description="Helical" evidence="8">
    <location>
        <begin position="373"/>
        <end position="399"/>
    </location>
</feature>
<feature type="transmembrane region" description="Helical" evidence="8">
    <location>
        <begin position="444"/>
        <end position="462"/>
    </location>
</feature>
<feature type="transmembrane region" description="Helical" evidence="8">
    <location>
        <begin position="339"/>
        <end position="361"/>
    </location>
</feature>
<evidence type="ECO:0000313" key="11">
    <source>
        <dbReference type="Proteomes" id="UP000708208"/>
    </source>
</evidence>